<keyword evidence="2" id="KW-1185">Reference proteome</keyword>
<protein>
    <recommendedName>
        <fullName evidence="3">Clathrin/coatomer adaptor adaptin-like N-terminal domain-containing protein</fullName>
    </recommendedName>
</protein>
<sequence length="495" mass="56004">MLITGENATTLKHQSTIEAITSITQSLNNPKEPAKKLRHSLKNLCFYSPEPNYIGPLCEILMREMEEETKCFKLTCFHLISHSQFVQTSARVPELLKKISISFMANKFTEQAPFLFRVLFFLGSKLDKCIDLLSDTIIHILSMPPKEITKVSKKGLFGKETTSPLEPLVHEVVTLLVDLPDFDNVTAKILNSEGMSKKLAGIYQILPPLFKQRLIHFLGRVAKLPDDLVKIAKQEDFTNFLTLQFLARHRTAYPEVENSILEKGGFYSEALLFAIANLGTNEPKVIERILNLKGDSFSTCISMILVKKHNPETSFAFVAKKLYVLTKHSNPTIAFSAIKILISPEIDQEWLESSFKSVLDNFNPMMRRKSFAGLANILNVMTTSDNEEAFTKHILPLIQIILQYYVDLVSEKPYESFIKGIAEKGHAKLFLAMAVQLLAALPDIDSVIYIFYAASLLENHTEPDVFNSFKVKAQEYLSNSDPSLNTVYRTLILKE</sequence>
<dbReference type="KEGG" id="tva:4754631"/>
<evidence type="ECO:0000313" key="1">
    <source>
        <dbReference type="EMBL" id="EAX96855.1"/>
    </source>
</evidence>
<name>A2FE27_TRIV3</name>
<dbReference type="SUPFAM" id="SSF48371">
    <property type="entry name" value="ARM repeat"/>
    <property type="match status" value="1"/>
</dbReference>
<organism evidence="1 2">
    <name type="scientific">Trichomonas vaginalis (strain ATCC PRA-98 / G3)</name>
    <dbReference type="NCBI Taxonomy" id="412133"/>
    <lineage>
        <taxon>Eukaryota</taxon>
        <taxon>Metamonada</taxon>
        <taxon>Parabasalia</taxon>
        <taxon>Trichomonadida</taxon>
        <taxon>Trichomonadidae</taxon>
        <taxon>Trichomonas</taxon>
    </lineage>
</organism>
<evidence type="ECO:0000313" key="2">
    <source>
        <dbReference type="Proteomes" id="UP000001542"/>
    </source>
</evidence>
<dbReference type="Proteomes" id="UP000001542">
    <property type="component" value="Unassembled WGS sequence"/>
</dbReference>
<dbReference type="AlphaFoldDB" id="A2FE27"/>
<evidence type="ECO:0008006" key="3">
    <source>
        <dbReference type="Google" id="ProtNLM"/>
    </source>
</evidence>
<dbReference type="SMR" id="A2FE27"/>
<dbReference type="RefSeq" id="XP_001309785.1">
    <property type="nucleotide sequence ID" value="XM_001309784.1"/>
</dbReference>
<dbReference type="InParanoid" id="A2FE27"/>
<dbReference type="InterPro" id="IPR016024">
    <property type="entry name" value="ARM-type_fold"/>
</dbReference>
<dbReference type="EMBL" id="DS113741">
    <property type="protein sequence ID" value="EAX96855.1"/>
    <property type="molecule type" value="Genomic_DNA"/>
</dbReference>
<gene>
    <name evidence="1" type="ORF">TVAG_470200</name>
</gene>
<proteinExistence type="predicted"/>
<reference evidence="1" key="2">
    <citation type="journal article" date="2007" name="Science">
        <title>Draft genome sequence of the sexually transmitted pathogen Trichomonas vaginalis.</title>
        <authorList>
            <person name="Carlton J.M."/>
            <person name="Hirt R.P."/>
            <person name="Silva J.C."/>
            <person name="Delcher A.L."/>
            <person name="Schatz M."/>
            <person name="Zhao Q."/>
            <person name="Wortman J.R."/>
            <person name="Bidwell S.L."/>
            <person name="Alsmark U.C.M."/>
            <person name="Besteiro S."/>
            <person name="Sicheritz-Ponten T."/>
            <person name="Noel C.J."/>
            <person name="Dacks J.B."/>
            <person name="Foster P.G."/>
            <person name="Simillion C."/>
            <person name="Van de Peer Y."/>
            <person name="Miranda-Saavedra D."/>
            <person name="Barton G.J."/>
            <person name="Westrop G.D."/>
            <person name="Mueller S."/>
            <person name="Dessi D."/>
            <person name="Fiori P.L."/>
            <person name="Ren Q."/>
            <person name="Paulsen I."/>
            <person name="Zhang H."/>
            <person name="Bastida-Corcuera F.D."/>
            <person name="Simoes-Barbosa A."/>
            <person name="Brown M.T."/>
            <person name="Hayes R.D."/>
            <person name="Mukherjee M."/>
            <person name="Okumura C.Y."/>
            <person name="Schneider R."/>
            <person name="Smith A.J."/>
            <person name="Vanacova S."/>
            <person name="Villalvazo M."/>
            <person name="Haas B.J."/>
            <person name="Pertea M."/>
            <person name="Feldblyum T.V."/>
            <person name="Utterback T.R."/>
            <person name="Shu C.L."/>
            <person name="Osoegawa K."/>
            <person name="de Jong P.J."/>
            <person name="Hrdy I."/>
            <person name="Horvathova L."/>
            <person name="Zubacova Z."/>
            <person name="Dolezal P."/>
            <person name="Malik S.B."/>
            <person name="Logsdon J.M. Jr."/>
            <person name="Henze K."/>
            <person name="Gupta A."/>
            <person name="Wang C.C."/>
            <person name="Dunne R.L."/>
            <person name="Upcroft J.A."/>
            <person name="Upcroft P."/>
            <person name="White O."/>
            <person name="Salzberg S.L."/>
            <person name="Tang P."/>
            <person name="Chiu C.-H."/>
            <person name="Lee Y.-S."/>
            <person name="Embley T.M."/>
            <person name="Coombs G.H."/>
            <person name="Mottram J.C."/>
            <person name="Tachezy J."/>
            <person name="Fraser-Liggett C.M."/>
            <person name="Johnson P.J."/>
        </authorList>
    </citation>
    <scope>NUCLEOTIDE SEQUENCE [LARGE SCALE GENOMIC DNA]</scope>
    <source>
        <strain evidence="1">G3</strain>
    </source>
</reference>
<dbReference type="VEuPathDB" id="TrichDB:TVAG_470200"/>
<accession>A2FE27</accession>
<reference evidence="1" key="1">
    <citation type="submission" date="2006-10" db="EMBL/GenBank/DDBJ databases">
        <authorList>
            <person name="Amadeo P."/>
            <person name="Zhao Q."/>
            <person name="Wortman J."/>
            <person name="Fraser-Liggett C."/>
            <person name="Carlton J."/>
        </authorList>
    </citation>
    <scope>NUCLEOTIDE SEQUENCE</scope>
    <source>
        <strain evidence="1">G3</strain>
    </source>
</reference>
<dbReference type="VEuPathDB" id="TrichDB:TVAGG3_0553420"/>
<dbReference type="OrthoDB" id="10552036at2759"/>